<evidence type="ECO:0000313" key="6">
    <source>
        <dbReference type="Proteomes" id="UP000561271"/>
    </source>
</evidence>
<keyword evidence="1" id="KW-0472">Membrane</keyword>
<dbReference type="Proteomes" id="UP000585609">
    <property type="component" value="Unassembled WGS sequence"/>
</dbReference>
<dbReference type="EMBL" id="BLSC01000032">
    <property type="protein sequence ID" value="GFP36920.1"/>
    <property type="molecule type" value="Genomic_DNA"/>
</dbReference>
<dbReference type="EMBL" id="BLRW01000189">
    <property type="protein sequence ID" value="GFP23760.1"/>
    <property type="molecule type" value="Genomic_DNA"/>
</dbReference>
<dbReference type="Proteomes" id="UP000561271">
    <property type="component" value="Unassembled WGS sequence"/>
</dbReference>
<dbReference type="EMBL" id="BLRX01000033">
    <property type="protein sequence ID" value="GFP25027.1"/>
    <property type="molecule type" value="Genomic_DNA"/>
</dbReference>
<comment type="caution">
    <text evidence="4">The sequence shown here is derived from an EMBL/GenBank/DDBJ whole genome shotgun (WGS) entry which is preliminary data.</text>
</comment>
<reference evidence="5 6" key="1">
    <citation type="journal article" date="2020" name="Front. Microbiol.">
        <title>Single-cell genomics of novel Actinobacteria with the Wood-Ljungdahl pathway discovered in a serpentinizing system.</title>
        <authorList>
            <person name="Merino N."/>
            <person name="Kawai M."/>
            <person name="Boyd E.S."/>
            <person name="Colman D.R."/>
            <person name="McGlynn S.E."/>
            <person name="Nealson K.H."/>
            <person name="Kurokawa K."/>
            <person name="Hongoh Y."/>
        </authorList>
    </citation>
    <scope>NUCLEOTIDE SEQUENCE [LARGE SCALE GENOMIC DNA]</scope>
    <source>
        <strain evidence="2 7">S09_30</strain>
        <strain evidence="3 5">S25</strain>
        <strain evidence="4 6">S44</strain>
    </source>
</reference>
<organism evidence="4 6">
    <name type="scientific">Candidatus Hakubella thermalkaliphila</name>
    <dbReference type="NCBI Taxonomy" id="2754717"/>
    <lineage>
        <taxon>Bacteria</taxon>
        <taxon>Bacillati</taxon>
        <taxon>Actinomycetota</taxon>
        <taxon>Actinomycetota incertae sedis</taxon>
        <taxon>Candidatus Hakubellales</taxon>
        <taxon>Candidatus Hakubellaceae</taxon>
        <taxon>Candidatus Hakubella</taxon>
    </lineage>
</organism>
<feature type="transmembrane region" description="Helical" evidence="1">
    <location>
        <begin position="12"/>
        <end position="32"/>
    </location>
</feature>
<feature type="transmembrane region" description="Helical" evidence="1">
    <location>
        <begin position="44"/>
        <end position="64"/>
    </location>
</feature>
<gene>
    <name evidence="2" type="ORF">HKBW3S09_01225</name>
    <name evidence="3" type="ORF">HKBW3S25_00477</name>
    <name evidence="4" type="ORF">HKBW3S44_00601</name>
</gene>
<evidence type="ECO:0000313" key="2">
    <source>
        <dbReference type="EMBL" id="GFP23760.1"/>
    </source>
</evidence>
<evidence type="ECO:0000256" key="1">
    <source>
        <dbReference type="SAM" id="Phobius"/>
    </source>
</evidence>
<evidence type="ECO:0000313" key="7">
    <source>
        <dbReference type="Proteomes" id="UP000585609"/>
    </source>
</evidence>
<name>A0A6V8PXM8_9ACTN</name>
<protein>
    <submittedName>
        <fullName evidence="4">Uncharacterized protein</fullName>
    </submittedName>
</protein>
<evidence type="ECO:0000313" key="3">
    <source>
        <dbReference type="EMBL" id="GFP25027.1"/>
    </source>
</evidence>
<sequence length="68" mass="7928">MKPKFNGYDYGWWGVVAFSVLFFGLFVLSFLAPRRKVEWRSFGAFTAFIVALFSEMFGFPLTIYPKMP</sequence>
<evidence type="ECO:0000313" key="5">
    <source>
        <dbReference type="Proteomes" id="UP000543224"/>
    </source>
</evidence>
<dbReference type="Proteomes" id="UP000543224">
    <property type="component" value="Unassembled WGS sequence"/>
</dbReference>
<evidence type="ECO:0000313" key="4">
    <source>
        <dbReference type="EMBL" id="GFP36920.1"/>
    </source>
</evidence>
<dbReference type="AlphaFoldDB" id="A0A6V8PXM8"/>
<dbReference type="RefSeq" id="WP_176231215.1">
    <property type="nucleotide sequence ID" value="NZ_BLSC01000032.1"/>
</dbReference>
<accession>A0A6V8PXM8</accession>
<proteinExistence type="predicted"/>
<keyword evidence="1" id="KW-1133">Transmembrane helix</keyword>
<keyword evidence="1" id="KW-0812">Transmembrane</keyword>